<sequence length="153" mass="17787">MVKSQSSTLIRCPVPDVFGFVVTDFVRNYPRWSPEVQELTPLSSGPLSVGWMARQVRIDQGRRSEADFRVIELEPDRQVCFKGIKDPFVINYIFEPQQDYTRLTFSFELARLNFAMRPFEKLIRVAVKDGTDRVVRDLKILAERELGQKKTTD</sequence>
<comment type="caution">
    <text evidence="1">The sequence shown here is derived from an EMBL/GenBank/DDBJ whole genome shotgun (WGS) entry which is preliminary data.</text>
</comment>
<protein>
    <submittedName>
        <fullName evidence="1">Polyketide cyclase</fullName>
    </submittedName>
</protein>
<dbReference type="EMBL" id="QPIJ01000081">
    <property type="protein sequence ID" value="RCV85941.1"/>
    <property type="molecule type" value="Genomic_DNA"/>
</dbReference>
<dbReference type="InterPro" id="IPR019587">
    <property type="entry name" value="Polyketide_cyclase/dehydratase"/>
</dbReference>
<organism evidence="1 2">
    <name type="scientific">Vreelandella rituensis</name>
    <dbReference type="NCBI Taxonomy" id="2282306"/>
    <lineage>
        <taxon>Bacteria</taxon>
        <taxon>Pseudomonadati</taxon>
        <taxon>Pseudomonadota</taxon>
        <taxon>Gammaproteobacteria</taxon>
        <taxon>Oceanospirillales</taxon>
        <taxon>Halomonadaceae</taxon>
        <taxon>Vreelandella</taxon>
    </lineage>
</organism>
<evidence type="ECO:0000313" key="2">
    <source>
        <dbReference type="Proteomes" id="UP000253204"/>
    </source>
</evidence>
<proteinExistence type="predicted"/>
<dbReference type="AlphaFoldDB" id="A0A368TMX0"/>
<accession>A0A368TMX0</accession>
<evidence type="ECO:0000313" key="1">
    <source>
        <dbReference type="EMBL" id="RCV85941.1"/>
    </source>
</evidence>
<name>A0A368TMX0_9GAMM</name>
<keyword evidence="2" id="KW-1185">Reference proteome</keyword>
<reference evidence="1 2" key="1">
    <citation type="submission" date="2018-07" db="EMBL/GenBank/DDBJ databases">
        <title>Halomonas rutogse sp. nov., isolated from Lake TangqianCo on Tibetan Plateau.</title>
        <authorList>
            <person name="Lu H."/>
            <person name="Xing P."/>
            <person name="Wu Q."/>
        </authorList>
    </citation>
    <scope>NUCLEOTIDE SEQUENCE [LARGE SCALE GENOMIC DNA]</scope>
    <source>
        <strain evidence="1 2">TQ8S</strain>
    </source>
</reference>
<dbReference type="InterPro" id="IPR023393">
    <property type="entry name" value="START-like_dom_sf"/>
</dbReference>
<dbReference type="RefSeq" id="WP_114488557.1">
    <property type="nucleotide sequence ID" value="NZ_CBCSHM010000096.1"/>
</dbReference>
<dbReference type="Gene3D" id="3.30.530.20">
    <property type="match status" value="1"/>
</dbReference>
<dbReference type="SUPFAM" id="SSF55961">
    <property type="entry name" value="Bet v1-like"/>
    <property type="match status" value="1"/>
</dbReference>
<dbReference type="Pfam" id="PF10604">
    <property type="entry name" value="Polyketide_cyc2"/>
    <property type="match status" value="1"/>
</dbReference>
<dbReference type="Proteomes" id="UP000253204">
    <property type="component" value="Unassembled WGS sequence"/>
</dbReference>
<gene>
    <name evidence="1" type="ORF">DU506_19625</name>
</gene>
<dbReference type="OrthoDB" id="953281at2"/>